<dbReference type="InterPro" id="IPR013783">
    <property type="entry name" value="Ig-like_fold"/>
</dbReference>
<organism evidence="14 15">
    <name type="scientific">Pleurodeles waltl</name>
    <name type="common">Iberian ribbed newt</name>
    <dbReference type="NCBI Taxonomy" id="8319"/>
    <lineage>
        <taxon>Eukaryota</taxon>
        <taxon>Metazoa</taxon>
        <taxon>Chordata</taxon>
        <taxon>Craniata</taxon>
        <taxon>Vertebrata</taxon>
        <taxon>Euteleostomi</taxon>
        <taxon>Amphibia</taxon>
        <taxon>Batrachia</taxon>
        <taxon>Caudata</taxon>
        <taxon>Salamandroidea</taxon>
        <taxon>Salamandridae</taxon>
        <taxon>Pleurodelinae</taxon>
        <taxon>Pleurodeles</taxon>
    </lineage>
</organism>
<dbReference type="InterPro" id="IPR007110">
    <property type="entry name" value="Ig-like_dom"/>
</dbReference>
<evidence type="ECO:0000256" key="5">
    <source>
        <dbReference type="ARBA" id="ARBA00022989"/>
    </source>
</evidence>
<comment type="caution">
    <text evidence="14">The sequence shown here is derived from an EMBL/GenBank/DDBJ whole genome shotgun (WGS) entry which is preliminary data.</text>
</comment>
<keyword evidence="4" id="KW-0732">Signal</keyword>
<keyword evidence="8" id="KW-0675">Receptor</keyword>
<dbReference type="InterPro" id="IPR036179">
    <property type="entry name" value="Ig-like_dom_sf"/>
</dbReference>
<protein>
    <recommendedName>
        <fullName evidence="13">Ig-like domain-containing protein</fullName>
    </recommendedName>
</protein>
<dbReference type="Pfam" id="PF08205">
    <property type="entry name" value="C2-set_2"/>
    <property type="match status" value="1"/>
</dbReference>
<dbReference type="PANTHER" id="PTHR25466">
    <property type="entry name" value="T-LYMPHOCYTE ACTIVATION ANTIGEN"/>
    <property type="match status" value="1"/>
</dbReference>
<keyword evidence="6 12" id="KW-0472">Membrane</keyword>
<dbReference type="SMART" id="SM00409">
    <property type="entry name" value="IG"/>
    <property type="match status" value="1"/>
</dbReference>
<evidence type="ECO:0000259" key="13">
    <source>
        <dbReference type="PROSITE" id="PS50835"/>
    </source>
</evidence>
<keyword evidence="5 12" id="KW-1133">Transmembrane helix</keyword>
<dbReference type="InterPro" id="IPR051713">
    <property type="entry name" value="T-cell_Activation_Regulation"/>
</dbReference>
<feature type="region of interest" description="Disordered" evidence="11">
    <location>
        <begin position="326"/>
        <end position="362"/>
    </location>
</feature>
<name>A0AAV7ND52_PLEWA</name>
<evidence type="ECO:0000256" key="12">
    <source>
        <dbReference type="SAM" id="Phobius"/>
    </source>
</evidence>
<evidence type="ECO:0000313" key="14">
    <source>
        <dbReference type="EMBL" id="KAJ1112795.1"/>
    </source>
</evidence>
<dbReference type="GO" id="GO:0071222">
    <property type="term" value="P:cellular response to lipopolysaccharide"/>
    <property type="evidence" value="ECO:0007669"/>
    <property type="project" value="TreeGrafter"/>
</dbReference>
<dbReference type="AlphaFoldDB" id="A0AAV7ND52"/>
<keyword evidence="10" id="KW-0393">Immunoglobulin domain</keyword>
<sequence length="362" mass="39555">MRCATLRSGGCPRGLSEERLTPSGPGAYTMGRNNIQKKNQPPPFLRNSSSVMKLCIVFVVVMTALPGATVISGIAVFREDNASLPCNFGEQTSIKGTRVVYWQKKGVQSLEVVLEAHDDQEKTDHQDPKYVNRTELDSDGSSLILQRVGVQDEGTYECIVSQKPENHLDKIHHSTLQLKVIANFSHPAIAQVPQGKLKNGTTVNLTCSSVGGYPVPRGLDWIVSGRHEILKGEMQLTQDNCTKLYNLTSTLIWSFAEMVNISCRIHLMDDFGSLSSKIVTVEIEDEVISSSNGSNAIIAIVSAFVIIIIGIIGGLIAFERRRNRQMTPSTDAGNRQDVSNNGLPNSRGEDRGLMANDEDSAV</sequence>
<dbReference type="InterPro" id="IPR013106">
    <property type="entry name" value="Ig_V-set"/>
</dbReference>
<feature type="domain" description="Ig-like" evidence="13">
    <location>
        <begin position="66"/>
        <end position="169"/>
    </location>
</feature>
<dbReference type="PANTHER" id="PTHR25466:SF2">
    <property type="entry name" value="T-LYMPHOCYTE ACTIVATION ANTIGEN CD86"/>
    <property type="match status" value="1"/>
</dbReference>
<evidence type="ECO:0000256" key="10">
    <source>
        <dbReference type="ARBA" id="ARBA00023319"/>
    </source>
</evidence>
<dbReference type="Pfam" id="PF07686">
    <property type="entry name" value="V-set"/>
    <property type="match status" value="1"/>
</dbReference>
<evidence type="ECO:0000256" key="4">
    <source>
        <dbReference type="ARBA" id="ARBA00022729"/>
    </source>
</evidence>
<keyword evidence="3 12" id="KW-0812">Transmembrane</keyword>
<evidence type="ECO:0000256" key="7">
    <source>
        <dbReference type="ARBA" id="ARBA00023157"/>
    </source>
</evidence>
<evidence type="ECO:0000256" key="2">
    <source>
        <dbReference type="ARBA" id="ARBA00022475"/>
    </source>
</evidence>
<dbReference type="GO" id="GO:0031295">
    <property type="term" value="P:T cell costimulation"/>
    <property type="evidence" value="ECO:0007669"/>
    <property type="project" value="TreeGrafter"/>
</dbReference>
<keyword evidence="2" id="KW-1003">Cell membrane</keyword>
<evidence type="ECO:0000256" key="11">
    <source>
        <dbReference type="SAM" id="MobiDB-lite"/>
    </source>
</evidence>
<evidence type="ECO:0000256" key="8">
    <source>
        <dbReference type="ARBA" id="ARBA00023170"/>
    </source>
</evidence>
<dbReference type="GO" id="GO:0007166">
    <property type="term" value="P:cell surface receptor signaling pathway"/>
    <property type="evidence" value="ECO:0007669"/>
    <property type="project" value="TreeGrafter"/>
</dbReference>
<dbReference type="GO" id="GO:0006955">
    <property type="term" value="P:immune response"/>
    <property type="evidence" value="ECO:0007669"/>
    <property type="project" value="TreeGrafter"/>
</dbReference>
<feature type="transmembrane region" description="Helical" evidence="12">
    <location>
        <begin position="54"/>
        <end position="77"/>
    </location>
</feature>
<keyword evidence="7" id="KW-1015">Disulfide bond</keyword>
<keyword evidence="15" id="KW-1185">Reference proteome</keyword>
<dbReference type="GO" id="GO:0042102">
    <property type="term" value="P:positive regulation of T cell proliferation"/>
    <property type="evidence" value="ECO:0007669"/>
    <property type="project" value="TreeGrafter"/>
</dbReference>
<feature type="compositionally biased region" description="Polar residues" evidence="11">
    <location>
        <begin position="326"/>
        <end position="344"/>
    </location>
</feature>
<evidence type="ECO:0000256" key="3">
    <source>
        <dbReference type="ARBA" id="ARBA00022692"/>
    </source>
</evidence>
<dbReference type="SMART" id="SM00406">
    <property type="entry name" value="IGv"/>
    <property type="match status" value="1"/>
</dbReference>
<dbReference type="Gene3D" id="2.60.40.10">
    <property type="entry name" value="Immunoglobulins"/>
    <property type="match status" value="2"/>
</dbReference>
<gene>
    <name evidence="14" type="ORF">NDU88_001056</name>
</gene>
<feature type="region of interest" description="Disordered" evidence="11">
    <location>
        <begin position="1"/>
        <end position="42"/>
    </location>
</feature>
<keyword evidence="9" id="KW-0325">Glycoprotein</keyword>
<feature type="domain" description="Ig-like" evidence="13">
    <location>
        <begin position="187"/>
        <end position="280"/>
    </location>
</feature>
<evidence type="ECO:0000256" key="9">
    <source>
        <dbReference type="ARBA" id="ARBA00023180"/>
    </source>
</evidence>
<evidence type="ECO:0000256" key="1">
    <source>
        <dbReference type="ARBA" id="ARBA00004251"/>
    </source>
</evidence>
<dbReference type="GO" id="GO:0009897">
    <property type="term" value="C:external side of plasma membrane"/>
    <property type="evidence" value="ECO:0007669"/>
    <property type="project" value="TreeGrafter"/>
</dbReference>
<dbReference type="Proteomes" id="UP001066276">
    <property type="component" value="Chromosome 8"/>
</dbReference>
<evidence type="ECO:0000256" key="6">
    <source>
        <dbReference type="ARBA" id="ARBA00023136"/>
    </source>
</evidence>
<accession>A0AAV7ND52</accession>
<proteinExistence type="predicted"/>
<dbReference type="PROSITE" id="PS50835">
    <property type="entry name" value="IG_LIKE"/>
    <property type="match status" value="2"/>
</dbReference>
<dbReference type="GO" id="GO:0042130">
    <property type="term" value="P:negative regulation of T cell proliferation"/>
    <property type="evidence" value="ECO:0007669"/>
    <property type="project" value="TreeGrafter"/>
</dbReference>
<feature type="transmembrane region" description="Helical" evidence="12">
    <location>
        <begin position="296"/>
        <end position="318"/>
    </location>
</feature>
<reference evidence="14" key="1">
    <citation type="journal article" date="2022" name="bioRxiv">
        <title>Sequencing and chromosome-scale assembly of the giantPleurodeles waltlgenome.</title>
        <authorList>
            <person name="Brown T."/>
            <person name="Elewa A."/>
            <person name="Iarovenko S."/>
            <person name="Subramanian E."/>
            <person name="Araus A.J."/>
            <person name="Petzold A."/>
            <person name="Susuki M."/>
            <person name="Suzuki K.-i.T."/>
            <person name="Hayashi T."/>
            <person name="Toyoda A."/>
            <person name="Oliveira C."/>
            <person name="Osipova E."/>
            <person name="Leigh N.D."/>
            <person name="Simon A."/>
            <person name="Yun M.H."/>
        </authorList>
    </citation>
    <scope>NUCLEOTIDE SEQUENCE</scope>
    <source>
        <strain evidence="14">20211129_DDA</strain>
        <tissue evidence="14">Liver</tissue>
    </source>
</reference>
<dbReference type="InterPro" id="IPR013162">
    <property type="entry name" value="CD80_C2-set"/>
</dbReference>
<dbReference type="InterPro" id="IPR003599">
    <property type="entry name" value="Ig_sub"/>
</dbReference>
<evidence type="ECO:0000313" key="15">
    <source>
        <dbReference type="Proteomes" id="UP001066276"/>
    </source>
</evidence>
<dbReference type="EMBL" id="JANPWB010000012">
    <property type="protein sequence ID" value="KAJ1112795.1"/>
    <property type="molecule type" value="Genomic_DNA"/>
</dbReference>
<dbReference type="SUPFAM" id="SSF48726">
    <property type="entry name" value="Immunoglobulin"/>
    <property type="match status" value="2"/>
</dbReference>
<comment type="subcellular location">
    <subcellularLocation>
        <location evidence="1">Cell membrane</location>
        <topology evidence="1">Single-pass type I membrane protein</topology>
    </subcellularLocation>
</comment>